<evidence type="ECO:0000313" key="2">
    <source>
        <dbReference type="EMBL" id="AKM51015.1"/>
    </source>
</evidence>
<dbReference type="Proteomes" id="UP000016629">
    <property type="component" value="Chromosome"/>
</dbReference>
<reference evidence="1 3" key="2">
    <citation type="journal article" name="FEMS Microbiol. Lett.">
        <title>Lactobacillus fermentum 3872 genome sequencing reveals plasmid and chromosomal genes potentially involved in a probiotic activity.</title>
        <authorList>
            <person name="Lehri B."/>
            <person name="Seddon A.M."/>
            <person name="Karlyshev A.V."/>
        </authorList>
    </citation>
    <scope>NUCLEOTIDE SEQUENCE [LARGE SCALE GENOMIC DNA]</scope>
    <source>
        <strain evidence="1 3">3872</strain>
    </source>
</reference>
<organism evidence="1 3">
    <name type="scientific">Limosilactobacillus fermentum 3872</name>
    <dbReference type="NCBI Taxonomy" id="1381124"/>
    <lineage>
        <taxon>Bacteria</taxon>
        <taxon>Bacillati</taxon>
        <taxon>Bacillota</taxon>
        <taxon>Bacilli</taxon>
        <taxon>Lactobacillales</taxon>
        <taxon>Lactobacillaceae</taxon>
        <taxon>Limosilactobacillus</taxon>
    </lineage>
</organism>
<keyword evidence="1" id="KW-0238">DNA-binding</keyword>
<dbReference type="EMBL" id="CP011536">
    <property type="protein sequence ID" value="AKM50984.1"/>
    <property type="molecule type" value="Genomic_DNA"/>
</dbReference>
<dbReference type="InterPro" id="IPR006505">
    <property type="entry name" value="Phage_nucleotide-bp"/>
</dbReference>
<dbReference type="RefSeq" id="WP_042514046.1">
    <property type="nucleotide sequence ID" value="NZ_CP011536.1"/>
</dbReference>
<sequence length="224" mass="25546">MEITSMKNAQRTKNWRICIYGKPGVGKTSAVRYLNGKTLVLALDNSAKVLAGQDVDVVEFDRVHPDQAVTEFLRDMQVEQRNYDNLVIDNISSFERDWFIERGRATKSGINNELQDYSAWTNYFARVISAFYQLDLNILVTAWEAQVPITTASGQTFNQYAPEIRNSVRDMFMGLTDIVGRMIIKPDESHTRGVILEGDDSVYAKNRLDKRAGCVIEELFNFDV</sequence>
<proteinExistence type="predicted"/>
<dbReference type="InterPro" id="IPR027417">
    <property type="entry name" value="P-loop_NTPase"/>
</dbReference>
<evidence type="ECO:0000313" key="1">
    <source>
        <dbReference type="EMBL" id="AKM50984.1"/>
    </source>
</evidence>
<dbReference type="GO" id="GO:0003677">
    <property type="term" value="F:DNA binding"/>
    <property type="evidence" value="ECO:0007669"/>
    <property type="project" value="UniProtKB-KW"/>
</dbReference>
<dbReference type="SUPFAM" id="SSF52540">
    <property type="entry name" value="P-loop containing nucleoside triphosphate hydrolases"/>
    <property type="match status" value="1"/>
</dbReference>
<evidence type="ECO:0000313" key="3">
    <source>
        <dbReference type="Proteomes" id="UP000016629"/>
    </source>
</evidence>
<dbReference type="Pfam" id="PF13479">
    <property type="entry name" value="AAA_24"/>
    <property type="match status" value="1"/>
</dbReference>
<gene>
    <name evidence="1" type="ORF">N573_004335</name>
    <name evidence="2" type="ORF">N573_004490</name>
</gene>
<name>A0A806TAK2_LIMFE</name>
<reference evidence="1 3" key="1">
    <citation type="journal article" date="2013" name="Genome Announc.">
        <title>Draft Genome Sequence of Lactobacillus fermentum Strain 3872.</title>
        <authorList>
            <person name="Karlyshev A.V."/>
            <person name="Raju K."/>
            <person name="Abramov V.M."/>
        </authorList>
    </citation>
    <scope>NUCLEOTIDE SEQUENCE [LARGE SCALE GENOMIC DNA]</scope>
    <source>
        <strain evidence="1 3">3872</strain>
    </source>
</reference>
<protein>
    <submittedName>
        <fullName evidence="1">DNA-binding protein</fullName>
    </submittedName>
</protein>
<dbReference type="AlphaFoldDB" id="A0A806TAK2"/>
<dbReference type="NCBIfam" id="TIGR01618">
    <property type="entry name" value="phage_P_loop"/>
    <property type="match status" value="1"/>
</dbReference>
<accession>A0A806TAK2</accession>
<dbReference type="EMBL" id="CP011536">
    <property type="protein sequence ID" value="AKM51015.1"/>
    <property type="molecule type" value="Genomic_DNA"/>
</dbReference>